<name>A0AA41S5H1_PAPNU</name>
<sequence length="53" mass="5882">PSRKALTNITNSTKLSPHKTAASKKNVFKKSVEQNGLYINPGFIDSNMKSNFK</sequence>
<accession>A0AA41S5H1</accession>
<evidence type="ECO:0000313" key="2">
    <source>
        <dbReference type="Proteomes" id="UP001177140"/>
    </source>
</evidence>
<reference evidence="1" key="1">
    <citation type="submission" date="2022-03" db="EMBL/GenBank/DDBJ databases">
        <title>A functionally conserved STORR gene fusion in Papaver species that diverged 16.8 million years ago.</title>
        <authorList>
            <person name="Catania T."/>
        </authorList>
    </citation>
    <scope>NUCLEOTIDE SEQUENCE</scope>
    <source>
        <strain evidence="1">S-191538</strain>
    </source>
</reference>
<feature type="non-terminal residue" evidence="1">
    <location>
        <position position="1"/>
    </location>
</feature>
<evidence type="ECO:0000313" key="1">
    <source>
        <dbReference type="EMBL" id="MCL7026728.1"/>
    </source>
</evidence>
<dbReference type="AlphaFoldDB" id="A0AA41S5H1"/>
<protein>
    <submittedName>
        <fullName evidence="1">Uncharacterized protein</fullName>
    </submittedName>
</protein>
<dbReference type="Proteomes" id="UP001177140">
    <property type="component" value="Unassembled WGS sequence"/>
</dbReference>
<dbReference type="EMBL" id="JAJJMA010060503">
    <property type="protein sequence ID" value="MCL7026728.1"/>
    <property type="molecule type" value="Genomic_DNA"/>
</dbReference>
<proteinExistence type="predicted"/>
<feature type="non-terminal residue" evidence="1">
    <location>
        <position position="53"/>
    </location>
</feature>
<gene>
    <name evidence="1" type="ORF">MKW94_027904</name>
</gene>
<organism evidence="1 2">
    <name type="scientific">Papaver nudicaule</name>
    <name type="common">Iceland poppy</name>
    <dbReference type="NCBI Taxonomy" id="74823"/>
    <lineage>
        <taxon>Eukaryota</taxon>
        <taxon>Viridiplantae</taxon>
        <taxon>Streptophyta</taxon>
        <taxon>Embryophyta</taxon>
        <taxon>Tracheophyta</taxon>
        <taxon>Spermatophyta</taxon>
        <taxon>Magnoliopsida</taxon>
        <taxon>Ranunculales</taxon>
        <taxon>Papaveraceae</taxon>
        <taxon>Papaveroideae</taxon>
        <taxon>Papaver</taxon>
    </lineage>
</organism>
<keyword evidence="2" id="KW-1185">Reference proteome</keyword>
<comment type="caution">
    <text evidence="1">The sequence shown here is derived from an EMBL/GenBank/DDBJ whole genome shotgun (WGS) entry which is preliminary data.</text>
</comment>